<sequence>MSTSMPHKRRPIEVNADQVAYLRRAEPGSLLVWIEASNEVQVYAPTGRFGEHRMIIAAQGALDGLTEACEENGRPTHDGELAKDLTDIANDWLSGWSQVRVLTAMLTPIRLRLDRMGIYPADSVHLEGRGPGPDQPRVTETYARPGGNGAVRVTVPLGYTEPVRIRAHGVNGPVSEHIMLFDYLGMRPEQIEAKIAATVAAHLALYQD</sequence>
<dbReference type="RefSeq" id="WP_254419759.1">
    <property type="nucleotide sequence ID" value="NZ_BAAAJB010000038.1"/>
</dbReference>
<accession>A0ABY5DCE8</accession>
<dbReference type="Proteomes" id="UP001055940">
    <property type="component" value="Chromosome"/>
</dbReference>
<organism evidence="1 2">
    <name type="scientific">Nocardiopsis exhalans</name>
    <dbReference type="NCBI Taxonomy" id="163604"/>
    <lineage>
        <taxon>Bacteria</taxon>
        <taxon>Bacillati</taxon>
        <taxon>Actinomycetota</taxon>
        <taxon>Actinomycetes</taxon>
        <taxon>Streptosporangiales</taxon>
        <taxon>Nocardiopsidaceae</taxon>
        <taxon>Nocardiopsis</taxon>
    </lineage>
</organism>
<protein>
    <submittedName>
        <fullName evidence="1">Uncharacterized protein</fullName>
    </submittedName>
</protein>
<keyword evidence="2" id="KW-1185">Reference proteome</keyword>
<gene>
    <name evidence="1" type="ORF">NE857_03450</name>
</gene>
<evidence type="ECO:0000313" key="2">
    <source>
        <dbReference type="Proteomes" id="UP001055940"/>
    </source>
</evidence>
<name>A0ABY5DCE8_9ACTN</name>
<proteinExistence type="predicted"/>
<evidence type="ECO:0000313" key="1">
    <source>
        <dbReference type="EMBL" id="USY20726.1"/>
    </source>
</evidence>
<reference evidence="1" key="1">
    <citation type="submission" date="2022-06" db="EMBL/GenBank/DDBJ databases">
        <authorList>
            <person name="Ping M."/>
        </authorList>
    </citation>
    <scope>NUCLEOTIDE SEQUENCE</scope>
    <source>
        <strain evidence="1">JCM11759T</strain>
    </source>
</reference>
<dbReference type="EMBL" id="CP099837">
    <property type="protein sequence ID" value="USY20726.1"/>
    <property type="molecule type" value="Genomic_DNA"/>
</dbReference>